<proteinExistence type="predicted"/>
<accession>A0A3S2V5A0</accession>
<feature type="region of interest" description="Disordered" evidence="1">
    <location>
        <begin position="68"/>
        <end position="110"/>
    </location>
</feature>
<sequence>MEEILASIRRIIADDQKPAEVQEAPRKPRPVPDPDDVLDLADVAPPPAPERIPPLDFDMAEVAFKDEPIDFDSLEVEPDPLPPPPPPKAPEPPPEPPRVAVAPPPPPADERLLSNAADASVSQAFHLLANTVLSNNARTLEDLVQDMLRPMLKAWLDDNLPVMVERLVRAEIERVARGR</sequence>
<feature type="compositionally biased region" description="Acidic residues" evidence="1">
    <location>
        <begin position="69"/>
        <end position="78"/>
    </location>
</feature>
<dbReference type="InterPro" id="IPR019632">
    <property type="entry name" value="DUF2497"/>
</dbReference>
<dbReference type="Pfam" id="PF10691">
    <property type="entry name" value="DUF2497"/>
    <property type="match status" value="1"/>
</dbReference>
<organism evidence="2 3">
    <name type="scientific">Methylobacterium oryzihabitans</name>
    <dbReference type="NCBI Taxonomy" id="2499852"/>
    <lineage>
        <taxon>Bacteria</taxon>
        <taxon>Pseudomonadati</taxon>
        <taxon>Pseudomonadota</taxon>
        <taxon>Alphaproteobacteria</taxon>
        <taxon>Hyphomicrobiales</taxon>
        <taxon>Methylobacteriaceae</taxon>
        <taxon>Methylobacterium</taxon>
    </lineage>
</organism>
<evidence type="ECO:0000256" key="1">
    <source>
        <dbReference type="SAM" id="MobiDB-lite"/>
    </source>
</evidence>
<comment type="caution">
    <text evidence="2">The sequence shown here is derived from an EMBL/GenBank/DDBJ whole genome shotgun (WGS) entry which is preliminary data.</text>
</comment>
<evidence type="ECO:0000313" key="2">
    <source>
        <dbReference type="EMBL" id="RVU14590.1"/>
    </source>
</evidence>
<dbReference type="AlphaFoldDB" id="A0A3S2V5A0"/>
<dbReference type="EMBL" id="SACP01000029">
    <property type="protein sequence ID" value="RVU14590.1"/>
    <property type="molecule type" value="Genomic_DNA"/>
</dbReference>
<gene>
    <name evidence="2" type="ORF">EOE48_22645</name>
</gene>
<name>A0A3S2V5A0_9HYPH</name>
<feature type="region of interest" description="Disordered" evidence="1">
    <location>
        <begin position="1"/>
        <end position="54"/>
    </location>
</feature>
<dbReference type="OrthoDB" id="7189469at2"/>
<feature type="compositionally biased region" description="Pro residues" evidence="1">
    <location>
        <begin position="79"/>
        <end position="107"/>
    </location>
</feature>
<dbReference type="Proteomes" id="UP000286997">
    <property type="component" value="Unassembled WGS sequence"/>
</dbReference>
<evidence type="ECO:0000313" key="3">
    <source>
        <dbReference type="Proteomes" id="UP000286997"/>
    </source>
</evidence>
<keyword evidence="3" id="KW-1185">Reference proteome</keyword>
<reference evidence="2 3" key="1">
    <citation type="submission" date="2019-01" db="EMBL/GenBank/DDBJ databases">
        <authorList>
            <person name="Chen W.-M."/>
        </authorList>
    </citation>
    <scope>NUCLEOTIDE SEQUENCE [LARGE SCALE GENOMIC DNA]</scope>
    <source>
        <strain evidence="2 3">TER-1</strain>
    </source>
</reference>
<feature type="compositionally biased region" description="Basic and acidic residues" evidence="1">
    <location>
        <begin position="11"/>
        <end position="32"/>
    </location>
</feature>
<protein>
    <submittedName>
        <fullName evidence="2">DUF2497 domain-containing protein</fullName>
    </submittedName>
</protein>